<comment type="subunit">
    <text evidence="6 7">Interacts with MinD and FtsZ.</text>
</comment>
<dbReference type="GO" id="GO:1901891">
    <property type="term" value="P:regulation of cell septum assembly"/>
    <property type="evidence" value="ECO:0007669"/>
    <property type="project" value="InterPro"/>
</dbReference>
<dbReference type="Gene3D" id="2.160.20.70">
    <property type="match status" value="1"/>
</dbReference>
<dbReference type="HAMAP" id="MF_00267">
    <property type="entry name" value="MinC"/>
    <property type="match status" value="1"/>
</dbReference>
<feature type="domain" description="Septum formation inhibitor MinC C-terminal" evidence="8">
    <location>
        <begin position="118"/>
        <end position="213"/>
    </location>
</feature>
<evidence type="ECO:0000256" key="3">
    <source>
        <dbReference type="ARBA" id="ARBA00023210"/>
    </source>
</evidence>
<evidence type="ECO:0000256" key="7">
    <source>
        <dbReference type="HAMAP-Rule" id="MF_00267"/>
    </source>
</evidence>
<sequence>MAMSDLITIKGSRDGLRLRLDANAAWPELLSRLDHHLGERRGFFHGASLVIDLGEREVSPAQLDEMLALIRQHGVQATAIDSSERATRAAARAVGLAARPLPRYPEPMPTVEAEALMVMRTLRSGQVLRHTGHITLIGDVNPGAEVIAGGSVVVWGRLRGLVHAGALGDQSAIICALELTPTQLRIADLIARAPDRDKVSRPEFARVVAGEIVVDGWESFKR</sequence>
<evidence type="ECO:0000313" key="11">
    <source>
        <dbReference type="Proteomes" id="UP000078287"/>
    </source>
</evidence>
<dbReference type="GO" id="GO:0051302">
    <property type="term" value="P:regulation of cell division"/>
    <property type="evidence" value="ECO:0007669"/>
    <property type="project" value="InterPro"/>
</dbReference>
<evidence type="ECO:0000259" key="9">
    <source>
        <dbReference type="Pfam" id="PF05209"/>
    </source>
</evidence>
<organism evidence="10 11">
    <name type="scientific">Chloroflexus islandicus</name>
    <dbReference type="NCBI Taxonomy" id="1707952"/>
    <lineage>
        <taxon>Bacteria</taxon>
        <taxon>Bacillati</taxon>
        <taxon>Chloroflexota</taxon>
        <taxon>Chloroflexia</taxon>
        <taxon>Chloroflexales</taxon>
        <taxon>Chloroflexineae</taxon>
        <taxon>Chloroflexaceae</taxon>
        <taxon>Chloroflexus</taxon>
    </lineage>
</organism>
<gene>
    <name evidence="7" type="primary">minC</name>
    <name evidence="10" type="ORF">A6A03_12355</name>
</gene>
<dbReference type="AlphaFoldDB" id="A0A178MCH4"/>
<protein>
    <recommendedName>
        <fullName evidence="7">Probable septum site-determining protein MinC</fullName>
    </recommendedName>
</protein>
<evidence type="ECO:0000256" key="1">
    <source>
        <dbReference type="ARBA" id="ARBA00006291"/>
    </source>
</evidence>
<dbReference type="InterPro" id="IPR007874">
    <property type="entry name" value="MinC_N"/>
</dbReference>
<dbReference type="PANTHER" id="PTHR34108:SF1">
    <property type="entry name" value="SEPTUM SITE-DETERMINING PROTEIN MINC"/>
    <property type="match status" value="1"/>
</dbReference>
<dbReference type="Proteomes" id="UP000078287">
    <property type="component" value="Unassembled WGS sequence"/>
</dbReference>
<evidence type="ECO:0000256" key="5">
    <source>
        <dbReference type="ARBA" id="ARBA00025606"/>
    </source>
</evidence>
<dbReference type="InterPro" id="IPR005526">
    <property type="entry name" value="Septum_form_inhib_MinC_C"/>
</dbReference>
<dbReference type="STRING" id="1707952.A6A03_12355"/>
<comment type="similarity">
    <text evidence="1 7">Belongs to the MinC family.</text>
</comment>
<name>A0A178MCH4_9CHLR</name>
<comment type="function">
    <text evidence="5 7">Cell division inhibitor that blocks the formation of polar Z ring septums. Rapidly oscillates between the poles of the cell to destabilize FtsZ filaments that have formed before they mature into polar Z rings. Prevents FtsZ polymerization.</text>
</comment>
<feature type="domain" description="Septum formation inhibitor MinC N-terminal" evidence="9">
    <location>
        <begin position="7"/>
        <end position="76"/>
    </location>
</feature>
<dbReference type="Pfam" id="PF05209">
    <property type="entry name" value="MinC_N"/>
    <property type="match status" value="1"/>
</dbReference>
<dbReference type="Pfam" id="PF03775">
    <property type="entry name" value="MinC_C"/>
    <property type="match status" value="1"/>
</dbReference>
<evidence type="ECO:0000256" key="2">
    <source>
        <dbReference type="ARBA" id="ARBA00022618"/>
    </source>
</evidence>
<proteinExistence type="inferred from homology"/>
<dbReference type="InterPro" id="IPR036145">
    <property type="entry name" value="MinC_C_sf"/>
</dbReference>
<evidence type="ECO:0000256" key="4">
    <source>
        <dbReference type="ARBA" id="ARBA00023306"/>
    </source>
</evidence>
<accession>A0A178MCH4</accession>
<dbReference type="GO" id="GO:0000902">
    <property type="term" value="P:cell morphogenesis"/>
    <property type="evidence" value="ECO:0007669"/>
    <property type="project" value="InterPro"/>
</dbReference>
<dbReference type="EMBL" id="LWQS01000044">
    <property type="protein sequence ID" value="OAN46459.1"/>
    <property type="molecule type" value="Genomic_DNA"/>
</dbReference>
<dbReference type="InterPro" id="IPR013033">
    <property type="entry name" value="MinC"/>
</dbReference>
<keyword evidence="3 7" id="KW-0717">Septation</keyword>
<dbReference type="OrthoDB" id="9790810at2"/>
<keyword evidence="4 7" id="KW-0131">Cell cycle</keyword>
<evidence type="ECO:0000313" key="10">
    <source>
        <dbReference type="EMBL" id="OAN46459.1"/>
    </source>
</evidence>
<dbReference type="NCBIfam" id="TIGR01222">
    <property type="entry name" value="minC"/>
    <property type="match status" value="1"/>
</dbReference>
<dbReference type="PANTHER" id="PTHR34108">
    <property type="entry name" value="SEPTUM SITE-DETERMINING PROTEIN MINC"/>
    <property type="match status" value="1"/>
</dbReference>
<comment type="caution">
    <text evidence="10">The sequence shown here is derived from an EMBL/GenBank/DDBJ whole genome shotgun (WGS) entry which is preliminary data.</text>
</comment>
<keyword evidence="11" id="KW-1185">Reference proteome</keyword>
<evidence type="ECO:0000259" key="8">
    <source>
        <dbReference type="Pfam" id="PF03775"/>
    </source>
</evidence>
<dbReference type="InterPro" id="IPR016098">
    <property type="entry name" value="CAP/MinC_C"/>
</dbReference>
<keyword evidence="2 7" id="KW-0132">Cell division</keyword>
<dbReference type="GO" id="GO:0000917">
    <property type="term" value="P:division septum assembly"/>
    <property type="evidence" value="ECO:0007669"/>
    <property type="project" value="UniProtKB-KW"/>
</dbReference>
<reference evidence="10 11" key="1">
    <citation type="submission" date="2016-04" db="EMBL/GenBank/DDBJ databases">
        <title>Chloroflexus islandicus sp. nov., a thermophilic filamentous anoxygenic phototrophic bacterium from geyser Strokkur (Iceland).</title>
        <authorList>
            <person name="Gaisin V.A."/>
            <person name="Kalashnikov A.M."/>
            <person name="Sukhacheva M.V."/>
            <person name="Grouzdev D.S."/>
            <person name="Ivanov T.M."/>
            <person name="Kuznetsov B."/>
            <person name="Gorlenko V.M."/>
        </authorList>
    </citation>
    <scope>NUCLEOTIDE SEQUENCE [LARGE SCALE GENOMIC DNA]</scope>
    <source>
        <strain evidence="11">isl-2</strain>
    </source>
</reference>
<evidence type="ECO:0000256" key="6">
    <source>
        <dbReference type="ARBA" id="ARBA00046874"/>
    </source>
</evidence>
<dbReference type="Gene3D" id="3.30.160.540">
    <property type="match status" value="1"/>
</dbReference>
<dbReference type="SUPFAM" id="SSF63848">
    <property type="entry name" value="Cell-division inhibitor MinC, C-terminal domain"/>
    <property type="match status" value="1"/>
</dbReference>